<evidence type="ECO:0000256" key="1">
    <source>
        <dbReference type="ARBA" id="ARBA00008834"/>
    </source>
</evidence>
<dbReference type="InterPro" id="IPR011050">
    <property type="entry name" value="Pectin_lyase_fold/virulence"/>
</dbReference>
<dbReference type="PANTHER" id="PTHR31339:SF9">
    <property type="entry name" value="PLASMIN AND FIBRONECTIN-BINDING PROTEIN A"/>
    <property type="match status" value="1"/>
</dbReference>
<protein>
    <submittedName>
        <fullName evidence="5">Glycoside hydrolase family 28 protein</fullName>
        <ecNumber evidence="5">3.2.1.-</ecNumber>
    </submittedName>
</protein>
<dbReference type="Gene3D" id="2.160.20.10">
    <property type="entry name" value="Single-stranded right-handed beta-helix, Pectin lyase-like"/>
    <property type="match status" value="1"/>
</dbReference>
<name>A0ABV8EDI0_9HYPH</name>
<organism evidence="5 6">
    <name type="scientific">Rhizobium lemnae</name>
    <dbReference type="NCBI Taxonomy" id="1214924"/>
    <lineage>
        <taxon>Bacteria</taxon>
        <taxon>Pseudomonadati</taxon>
        <taxon>Pseudomonadota</taxon>
        <taxon>Alphaproteobacteria</taxon>
        <taxon>Hyphomicrobiales</taxon>
        <taxon>Rhizobiaceae</taxon>
        <taxon>Rhizobium/Agrobacterium group</taxon>
        <taxon>Rhizobium</taxon>
    </lineage>
</organism>
<sequence length="447" mass="48517">MSRNENIFMALEGCQTVALQEAIDKAARDGVRLVLAPGLHISGGLRLRSGLDLHLSEGAVLQFLPDYAAYTDNTIDVIAEDSNTAMILVQDAADVRISGKGVIKAPGPDYVVGRLDDMGTHIPAAHRPRVLVFDRCRNVSLSDFSVQSSPMWTIHLISTHDVTISGVRVDNDREMPNTDGMVIDSCERVSIRDCDIATADDGVVLKTSRGSDGKAVGACRDITVRDSRIESRSCALKIGTESYGDFENILFEDCEIVRSNRALGIFSRDGGCVRNIVHRNIRLEASETPDGFWGSGEAITINVVDRRPGTPAGSVEDIIFENITGTMEGAINIVADSASGIRNVSFRKLAIDQRDGRFRGQRYDMRPTHFDLAPSPDAAGRANAFVKDENGQVIGLVPYPGGMPAFFASNVVGLQLSDVEFRRPSPLPSGWGAEAIVMREREPAVWS</sequence>
<dbReference type="InterPro" id="IPR051801">
    <property type="entry name" value="GH28_Enzymes"/>
</dbReference>
<evidence type="ECO:0000256" key="4">
    <source>
        <dbReference type="RuleBase" id="RU361169"/>
    </source>
</evidence>
<keyword evidence="3 4" id="KW-0326">Glycosidase</keyword>
<dbReference type="PANTHER" id="PTHR31339">
    <property type="entry name" value="PECTIN LYASE-RELATED"/>
    <property type="match status" value="1"/>
</dbReference>
<dbReference type="EC" id="3.2.1.-" evidence="5"/>
<accession>A0ABV8EDI0</accession>
<evidence type="ECO:0000313" key="5">
    <source>
        <dbReference type="EMBL" id="MFC3970235.1"/>
    </source>
</evidence>
<keyword evidence="6" id="KW-1185">Reference proteome</keyword>
<evidence type="ECO:0000256" key="2">
    <source>
        <dbReference type="ARBA" id="ARBA00022801"/>
    </source>
</evidence>
<dbReference type="GO" id="GO:0016798">
    <property type="term" value="F:hydrolase activity, acting on glycosyl bonds"/>
    <property type="evidence" value="ECO:0007669"/>
    <property type="project" value="UniProtKB-KW"/>
</dbReference>
<reference evidence="6" key="1">
    <citation type="journal article" date="2019" name="Int. J. Syst. Evol. Microbiol.">
        <title>The Global Catalogue of Microorganisms (GCM) 10K type strain sequencing project: providing services to taxonomists for standard genome sequencing and annotation.</title>
        <authorList>
            <consortium name="The Broad Institute Genomics Platform"/>
            <consortium name="The Broad Institute Genome Sequencing Center for Infectious Disease"/>
            <person name="Wu L."/>
            <person name="Ma J."/>
        </authorList>
    </citation>
    <scope>NUCLEOTIDE SEQUENCE [LARGE SCALE GENOMIC DNA]</scope>
    <source>
        <strain evidence="6">TBRC 5781</strain>
    </source>
</reference>
<proteinExistence type="inferred from homology"/>
<evidence type="ECO:0000313" key="6">
    <source>
        <dbReference type="Proteomes" id="UP001595697"/>
    </source>
</evidence>
<keyword evidence="2 4" id="KW-0378">Hydrolase</keyword>
<dbReference type="InterPro" id="IPR000743">
    <property type="entry name" value="Glyco_hydro_28"/>
</dbReference>
<gene>
    <name evidence="5" type="ORF">ACFOVS_19280</name>
</gene>
<dbReference type="InterPro" id="IPR012334">
    <property type="entry name" value="Pectin_lyas_fold"/>
</dbReference>
<evidence type="ECO:0000256" key="3">
    <source>
        <dbReference type="ARBA" id="ARBA00023295"/>
    </source>
</evidence>
<comment type="similarity">
    <text evidence="1 4">Belongs to the glycosyl hydrolase 28 family.</text>
</comment>
<comment type="caution">
    <text evidence="5">The sequence shown here is derived from an EMBL/GenBank/DDBJ whole genome shotgun (WGS) entry which is preliminary data.</text>
</comment>
<dbReference type="RefSeq" id="WP_247260450.1">
    <property type="nucleotide sequence ID" value="NZ_JALJQZ010000009.1"/>
</dbReference>
<dbReference type="InterPro" id="IPR006626">
    <property type="entry name" value="PbH1"/>
</dbReference>
<dbReference type="SUPFAM" id="SSF51126">
    <property type="entry name" value="Pectin lyase-like"/>
    <property type="match status" value="1"/>
</dbReference>
<dbReference type="EMBL" id="JBHSBD010000098">
    <property type="protein sequence ID" value="MFC3970235.1"/>
    <property type="molecule type" value="Genomic_DNA"/>
</dbReference>
<dbReference type="Proteomes" id="UP001595697">
    <property type="component" value="Unassembled WGS sequence"/>
</dbReference>
<dbReference type="Pfam" id="PF00295">
    <property type="entry name" value="Glyco_hydro_28"/>
    <property type="match status" value="1"/>
</dbReference>
<dbReference type="SMART" id="SM00710">
    <property type="entry name" value="PbH1"/>
    <property type="match status" value="4"/>
</dbReference>